<reference evidence="13 14" key="1">
    <citation type="submission" date="2018-06" db="EMBL/GenBank/DDBJ databases">
        <authorList>
            <consortium name="Pathogen Informatics"/>
            <person name="Doyle S."/>
        </authorList>
    </citation>
    <scope>NUCLEOTIDE SEQUENCE [LARGE SCALE GENOMIC DNA]</scope>
    <source>
        <strain evidence="13 14">NCTC12410</strain>
    </source>
</reference>
<name>A0A377J576_9HELI</name>
<dbReference type="PANTHER" id="PTHR43199:SF1">
    <property type="entry name" value="GLUTATHIONE HYDROLASE PROENZYME"/>
    <property type="match status" value="1"/>
</dbReference>
<keyword evidence="6 11" id="KW-0865">Zymogen</keyword>
<dbReference type="InterPro" id="IPR043137">
    <property type="entry name" value="GGT_ssub_C"/>
</dbReference>
<comment type="similarity">
    <text evidence="3 11">Belongs to the gamma-glutamyltransferase family.</text>
</comment>
<proteinExistence type="inferred from homology"/>
<dbReference type="Gene3D" id="1.10.246.130">
    <property type="match status" value="1"/>
</dbReference>
<comment type="catalytic activity">
    <reaction evidence="2 11">
        <text>glutathione + H2O = L-cysteinylglycine + L-glutamate</text>
        <dbReference type="Rhea" id="RHEA:28807"/>
        <dbReference type="ChEBI" id="CHEBI:15377"/>
        <dbReference type="ChEBI" id="CHEBI:29985"/>
        <dbReference type="ChEBI" id="CHEBI:57925"/>
        <dbReference type="ChEBI" id="CHEBI:61694"/>
        <dbReference type="EC" id="3.4.19.13"/>
    </reaction>
</comment>
<keyword evidence="11" id="KW-0317">Glutathione biosynthesis</keyword>
<dbReference type="OrthoDB" id="5297205at2"/>
<dbReference type="AlphaFoldDB" id="A0A377J576"/>
<comment type="catalytic activity">
    <reaction evidence="8 11">
        <text>an N-terminal (5-L-glutamyl)-[peptide] + an alpha-amino acid = 5-L-glutamyl amino acid + an N-terminal L-alpha-aminoacyl-[peptide]</text>
        <dbReference type="Rhea" id="RHEA:23904"/>
        <dbReference type="Rhea" id="RHEA-COMP:9780"/>
        <dbReference type="Rhea" id="RHEA-COMP:9795"/>
        <dbReference type="ChEBI" id="CHEBI:77644"/>
        <dbReference type="ChEBI" id="CHEBI:78597"/>
        <dbReference type="ChEBI" id="CHEBI:78599"/>
        <dbReference type="ChEBI" id="CHEBI:78608"/>
        <dbReference type="EC" id="2.3.2.2"/>
    </reaction>
</comment>
<feature type="binding site" evidence="10">
    <location>
        <position position="415"/>
    </location>
    <ligand>
        <name>L-glutamate</name>
        <dbReference type="ChEBI" id="CHEBI:29985"/>
    </ligand>
</feature>
<dbReference type="InterPro" id="IPR043138">
    <property type="entry name" value="GGT_lsub"/>
</dbReference>
<dbReference type="Pfam" id="PF01019">
    <property type="entry name" value="G_glu_transpept"/>
    <property type="match status" value="1"/>
</dbReference>
<evidence type="ECO:0000256" key="11">
    <source>
        <dbReference type="RuleBase" id="RU368036"/>
    </source>
</evidence>
<evidence type="ECO:0000256" key="1">
    <source>
        <dbReference type="ARBA" id="ARBA00001049"/>
    </source>
</evidence>
<dbReference type="InterPro" id="IPR051792">
    <property type="entry name" value="GGT_bact"/>
</dbReference>
<dbReference type="InterPro" id="IPR055262">
    <property type="entry name" value="GGT_CS"/>
</dbReference>
<dbReference type="PRINTS" id="PR01210">
    <property type="entry name" value="GGTRANSPTASE"/>
</dbReference>
<evidence type="ECO:0000256" key="2">
    <source>
        <dbReference type="ARBA" id="ARBA00001089"/>
    </source>
</evidence>
<accession>A0A377J576</accession>
<dbReference type="Proteomes" id="UP000254841">
    <property type="component" value="Unassembled WGS sequence"/>
</dbReference>
<evidence type="ECO:0000256" key="8">
    <source>
        <dbReference type="ARBA" id="ARBA00047417"/>
    </source>
</evidence>
<dbReference type="EC" id="2.3.2.2" evidence="11"/>
<evidence type="ECO:0000313" key="14">
    <source>
        <dbReference type="Proteomes" id="UP000254841"/>
    </source>
</evidence>
<evidence type="ECO:0000256" key="3">
    <source>
        <dbReference type="ARBA" id="ARBA00009381"/>
    </source>
</evidence>
<comment type="pathway">
    <text evidence="11">Sulfur metabolism; glutathione metabolism.</text>
</comment>
<dbReference type="EC" id="3.4.19.13" evidence="11"/>
<feature type="binding site" evidence="10">
    <location>
        <begin position="444"/>
        <end position="445"/>
    </location>
    <ligand>
        <name>L-glutamate</name>
        <dbReference type="ChEBI" id="CHEBI:29985"/>
    </ligand>
</feature>
<feature type="binding site" evidence="10">
    <location>
        <begin position="391"/>
        <end position="393"/>
    </location>
    <ligand>
        <name>L-glutamate</name>
        <dbReference type="ChEBI" id="CHEBI:29985"/>
    </ligand>
</feature>
<evidence type="ECO:0000256" key="5">
    <source>
        <dbReference type="ARBA" id="ARBA00022801"/>
    </source>
</evidence>
<dbReference type="EMBL" id="UGHV01000001">
    <property type="protein sequence ID" value="STO97647.1"/>
    <property type="molecule type" value="Genomic_DNA"/>
</dbReference>
<evidence type="ECO:0000256" key="6">
    <source>
        <dbReference type="ARBA" id="ARBA00023145"/>
    </source>
</evidence>
<feature type="signal peptide" evidence="12">
    <location>
        <begin position="1"/>
        <end position="19"/>
    </location>
</feature>
<evidence type="ECO:0000256" key="9">
    <source>
        <dbReference type="PIRSR" id="PIRSR600101-1"/>
    </source>
</evidence>
<keyword evidence="4 11" id="KW-0808">Transferase</keyword>
<sequence>MKKLFVFIVCAFLSTQSFGASYLPITDLKGNGLAVSTHELADSIGQKVLDSGGNAIDAAVAVGYALSVVHPAAGNIGGGGFALIHLANGQNITLDFREVAPAKATRDMYLDKNGNVIQDLSVVGYLAAGVPGTVKGMSAMLDKYGTKKLADLIAPSIELAEKGFAITERQAQTMLEAQGNLAKFASSKKYFLKPDGRTYKQGEILVQKDLAKTLRLIAQKGPDAFYKGEIAGMIEADMKKNGGIITKQDLAQYEVVWRKPVEGTYRGYKILSMSPPSSGGTHIIQILNTIENANITKLGYQSSQAIHIIAEAMRQAYADRSEYMGDPSFVKIPLDKLLSKAYAKSIYANIKPNATPSSEVKPGLGPIHEGNNTTHYSVADKWGNAVSVTYTINGSFGAYAAIDGAGFLLNNEMDDFSIKPGVPNQFGLVGGDANAIEPGKRPLSSMSPTIVLDKSNKLYMVVGSPGGARIITTVLQVIINVIDYKMDIARAVESSRFHMQWLPDELRLEAFGLGQDTKDNLTKMGYKLVELPDMGDVNAILINNGVMQAAHDPRTEF</sequence>
<dbReference type="RefSeq" id="WP_115011868.1">
    <property type="nucleotide sequence ID" value="NZ_UGHV01000001.1"/>
</dbReference>
<comment type="subunit">
    <text evidence="11">This enzyme consists of two polypeptide chains, which are synthesized in precursor form from a single polypeptide.</text>
</comment>
<dbReference type="NCBIfam" id="TIGR00066">
    <property type="entry name" value="g_glut_trans"/>
    <property type="match status" value="1"/>
</dbReference>
<organism evidence="13 14">
    <name type="scientific">Helicobacter canis</name>
    <dbReference type="NCBI Taxonomy" id="29419"/>
    <lineage>
        <taxon>Bacteria</taxon>
        <taxon>Pseudomonadati</taxon>
        <taxon>Campylobacterota</taxon>
        <taxon>Epsilonproteobacteria</taxon>
        <taxon>Campylobacterales</taxon>
        <taxon>Helicobacteraceae</taxon>
        <taxon>Helicobacter</taxon>
    </lineage>
</organism>
<feature type="binding site" evidence="10">
    <location>
        <position position="467"/>
    </location>
    <ligand>
        <name>L-glutamate</name>
        <dbReference type="ChEBI" id="CHEBI:29985"/>
    </ligand>
</feature>
<dbReference type="GO" id="GO:0103068">
    <property type="term" value="F:leukotriene C4 gamma-glutamyl transferase activity"/>
    <property type="evidence" value="ECO:0007669"/>
    <property type="project" value="UniProtKB-EC"/>
</dbReference>
<dbReference type="SUPFAM" id="SSF56235">
    <property type="entry name" value="N-terminal nucleophile aminohydrolases (Ntn hydrolases)"/>
    <property type="match status" value="1"/>
</dbReference>
<dbReference type="GO" id="GO:0036374">
    <property type="term" value="F:glutathione hydrolase activity"/>
    <property type="evidence" value="ECO:0007669"/>
    <property type="project" value="UniProtKB-UniRule"/>
</dbReference>
<gene>
    <name evidence="13" type="primary">ggt</name>
    <name evidence="13" type="ORF">NCTC12410_01482</name>
</gene>
<comment type="PTM">
    <text evidence="11">Cleaved by autocatalysis into a large and a small subunit.</text>
</comment>
<keyword evidence="12" id="KW-0732">Signal</keyword>
<dbReference type="GO" id="GO:0006751">
    <property type="term" value="P:glutathione catabolic process"/>
    <property type="evidence" value="ECO:0007669"/>
    <property type="project" value="UniProtKB-UniRule"/>
</dbReference>
<dbReference type="InterPro" id="IPR029055">
    <property type="entry name" value="Ntn_hydrolases_N"/>
</dbReference>
<feature type="chain" id="PRO_5016938049" description="Glutathione hydrolase proenzyme" evidence="12">
    <location>
        <begin position="20"/>
        <end position="557"/>
    </location>
</feature>
<feature type="active site" description="Nucleophile" evidence="9">
    <location>
        <position position="373"/>
    </location>
</feature>
<evidence type="ECO:0000256" key="10">
    <source>
        <dbReference type="PIRSR" id="PIRSR600101-2"/>
    </source>
</evidence>
<protein>
    <recommendedName>
        <fullName evidence="11">Glutathione hydrolase proenzyme</fullName>
        <ecNumber evidence="11">2.3.2.2</ecNumber>
        <ecNumber evidence="11">3.4.19.13</ecNumber>
    </recommendedName>
    <component>
        <recommendedName>
            <fullName evidence="11">Glutathione hydrolase large chain</fullName>
        </recommendedName>
    </component>
    <component>
        <recommendedName>
            <fullName evidence="11">Glutathione hydrolase small chain</fullName>
        </recommendedName>
    </component>
</protein>
<evidence type="ECO:0000256" key="7">
    <source>
        <dbReference type="ARBA" id="ARBA00023315"/>
    </source>
</evidence>
<comment type="catalytic activity">
    <reaction evidence="1 11">
        <text>an S-substituted glutathione + H2O = an S-substituted L-cysteinylglycine + L-glutamate</text>
        <dbReference type="Rhea" id="RHEA:59468"/>
        <dbReference type="ChEBI" id="CHEBI:15377"/>
        <dbReference type="ChEBI" id="CHEBI:29985"/>
        <dbReference type="ChEBI" id="CHEBI:90779"/>
        <dbReference type="ChEBI" id="CHEBI:143103"/>
        <dbReference type="EC" id="3.4.19.13"/>
    </reaction>
</comment>
<dbReference type="UniPathway" id="UPA00204"/>
<dbReference type="PROSITE" id="PS00462">
    <property type="entry name" value="G_GLU_TRANSPEPTIDASE"/>
    <property type="match status" value="1"/>
</dbReference>
<keyword evidence="7 11" id="KW-0012">Acyltransferase</keyword>
<dbReference type="InterPro" id="IPR000101">
    <property type="entry name" value="GGT_peptidase"/>
</dbReference>
<feature type="binding site" evidence="10">
    <location>
        <position position="97"/>
    </location>
    <ligand>
        <name>L-glutamate</name>
        <dbReference type="ChEBI" id="CHEBI:29985"/>
    </ligand>
</feature>
<evidence type="ECO:0000313" key="13">
    <source>
        <dbReference type="EMBL" id="STO97647.1"/>
    </source>
</evidence>
<dbReference type="GO" id="GO:0006750">
    <property type="term" value="P:glutathione biosynthetic process"/>
    <property type="evidence" value="ECO:0007669"/>
    <property type="project" value="UniProtKB-KW"/>
</dbReference>
<evidence type="ECO:0000256" key="4">
    <source>
        <dbReference type="ARBA" id="ARBA00022679"/>
    </source>
</evidence>
<dbReference type="PANTHER" id="PTHR43199">
    <property type="entry name" value="GLUTATHIONE HYDROLASE"/>
    <property type="match status" value="1"/>
</dbReference>
<evidence type="ECO:0000256" key="12">
    <source>
        <dbReference type="SAM" id="SignalP"/>
    </source>
</evidence>
<keyword evidence="5 11" id="KW-0378">Hydrolase</keyword>
<dbReference type="Gene3D" id="3.60.20.40">
    <property type="match status" value="1"/>
</dbReference>